<dbReference type="EMBL" id="OX336137">
    <property type="protein sequence ID" value="CAI2719110.1"/>
    <property type="molecule type" value="Genomic_DNA"/>
</dbReference>
<reference evidence="1 2" key="1">
    <citation type="submission" date="2022-09" db="EMBL/GenBank/DDBJ databases">
        <authorList>
            <person name="Kop L."/>
        </authorList>
    </citation>
    <scope>NUCLEOTIDE SEQUENCE [LARGE SCALE GENOMIC DNA]</scope>
    <source>
        <strain evidence="1 2">347</strain>
    </source>
</reference>
<evidence type="ECO:0000313" key="1">
    <source>
        <dbReference type="EMBL" id="CAI2719110.1"/>
    </source>
</evidence>
<name>A0ABM9HFX3_9BACT</name>
<proteinExistence type="predicted"/>
<keyword evidence="2" id="KW-1185">Reference proteome</keyword>
<gene>
    <name evidence="1" type="ORF">NSPWAT_2254</name>
</gene>
<evidence type="ECO:0000313" key="2">
    <source>
        <dbReference type="Proteomes" id="UP001157733"/>
    </source>
</evidence>
<protein>
    <submittedName>
        <fullName evidence="1">Uncharacterized protein</fullName>
    </submittedName>
</protein>
<accession>A0ABM9HFX3</accession>
<dbReference type="Proteomes" id="UP001157733">
    <property type="component" value="Chromosome"/>
</dbReference>
<organism evidence="1 2">
    <name type="scientific">Nitrospina watsonii</name>
    <dbReference type="NCBI Taxonomy" id="1323948"/>
    <lineage>
        <taxon>Bacteria</taxon>
        <taxon>Pseudomonadati</taxon>
        <taxon>Nitrospinota/Tectimicrobiota group</taxon>
        <taxon>Nitrospinota</taxon>
        <taxon>Nitrospinia</taxon>
        <taxon>Nitrospinales</taxon>
        <taxon>Nitrospinaceae</taxon>
        <taxon>Nitrospina</taxon>
    </lineage>
</organism>
<sequence>MSIKIYPYRVAETLWKGTDLISGDPENKNNFNYL</sequence>